<sequence length="191" mass="21381">MVHILVQKTKKLDERSEKDVIFKEEEKFTISPEEFVGEEGVFCHEFIPFSTLVNYNEELLDAHPQVLQDGIEEFPRPVSSASSIVRRLNPLGQVDHTLVLEPLRVPNGRGYSEAEEEGGAEGEVESDVRQLGQNNLEVAEVLEQLPLPKLEGKGIRELKALQSSSGYQAANIDMLQQTCSHREHPSSGFLT</sequence>
<name>A0A3N4IT66_9PEZI</name>
<gene>
    <name evidence="1" type="ORF">L873DRAFT_1796355</name>
</gene>
<organism evidence="1 2">
    <name type="scientific">Choiromyces venosus 120613-1</name>
    <dbReference type="NCBI Taxonomy" id="1336337"/>
    <lineage>
        <taxon>Eukaryota</taxon>
        <taxon>Fungi</taxon>
        <taxon>Dikarya</taxon>
        <taxon>Ascomycota</taxon>
        <taxon>Pezizomycotina</taxon>
        <taxon>Pezizomycetes</taxon>
        <taxon>Pezizales</taxon>
        <taxon>Tuberaceae</taxon>
        <taxon>Choiromyces</taxon>
    </lineage>
</organism>
<dbReference type="AlphaFoldDB" id="A0A3N4IT66"/>
<keyword evidence="2" id="KW-1185">Reference proteome</keyword>
<protein>
    <submittedName>
        <fullName evidence="1">Uncharacterized protein</fullName>
    </submittedName>
</protein>
<proteinExistence type="predicted"/>
<reference evidence="1 2" key="1">
    <citation type="journal article" date="2018" name="Nat. Ecol. Evol.">
        <title>Pezizomycetes genomes reveal the molecular basis of ectomycorrhizal truffle lifestyle.</title>
        <authorList>
            <person name="Murat C."/>
            <person name="Payen T."/>
            <person name="Noel B."/>
            <person name="Kuo A."/>
            <person name="Morin E."/>
            <person name="Chen J."/>
            <person name="Kohler A."/>
            <person name="Krizsan K."/>
            <person name="Balestrini R."/>
            <person name="Da Silva C."/>
            <person name="Montanini B."/>
            <person name="Hainaut M."/>
            <person name="Levati E."/>
            <person name="Barry K.W."/>
            <person name="Belfiori B."/>
            <person name="Cichocki N."/>
            <person name="Clum A."/>
            <person name="Dockter R.B."/>
            <person name="Fauchery L."/>
            <person name="Guy J."/>
            <person name="Iotti M."/>
            <person name="Le Tacon F."/>
            <person name="Lindquist E.A."/>
            <person name="Lipzen A."/>
            <person name="Malagnac F."/>
            <person name="Mello A."/>
            <person name="Molinier V."/>
            <person name="Miyauchi S."/>
            <person name="Poulain J."/>
            <person name="Riccioni C."/>
            <person name="Rubini A."/>
            <person name="Sitrit Y."/>
            <person name="Splivallo R."/>
            <person name="Traeger S."/>
            <person name="Wang M."/>
            <person name="Zifcakova L."/>
            <person name="Wipf D."/>
            <person name="Zambonelli A."/>
            <person name="Paolocci F."/>
            <person name="Nowrousian M."/>
            <person name="Ottonello S."/>
            <person name="Baldrian P."/>
            <person name="Spatafora J.W."/>
            <person name="Henrissat B."/>
            <person name="Nagy L.G."/>
            <person name="Aury J.M."/>
            <person name="Wincker P."/>
            <person name="Grigoriev I.V."/>
            <person name="Bonfante P."/>
            <person name="Martin F.M."/>
        </authorList>
    </citation>
    <scope>NUCLEOTIDE SEQUENCE [LARGE SCALE GENOMIC DNA]</scope>
    <source>
        <strain evidence="1 2">120613-1</strain>
    </source>
</reference>
<evidence type="ECO:0000313" key="1">
    <source>
        <dbReference type="EMBL" id="RPA89006.1"/>
    </source>
</evidence>
<dbReference type="EMBL" id="ML120626">
    <property type="protein sequence ID" value="RPA89006.1"/>
    <property type="molecule type" value="Genomic_DNA"/>
</dbReference>
<dbReference type="Proteomes" id="UP000276215">
    <property type="component" value="Unassembled WGS sequence"/>
</dbReference>
<evidence type="ECO:0000313" key="2">
    <source>
        <dbReference type="Proteomes" id="UP000276215"/>
    </source>
</evidence>
<accession>A0A3N4IT66</accession>